<dbReference type="Proteomes" id="UP001235840">
    <property type="component" value="Unassembled WGS sequence"/>
</dbReference>
<organism evidence="2 3">
    <name type="scientific">Caldalkalibacillus horti</name>
    <dbReference type="NCBI Taxonomy" id="77523"/>
    <lineage>
        <taxon>Bacteria</taxon>
        <taxon>Bacillati</taxon>
        <taxon>Bacillota</taxon>
        <taxon>Bacilli</taxon>
        <taxon>Bacillales</taxon>
        <taxon>Bacillaceae</taxon>
        <taxon>Caldalkalibacillus</taxon>
    </lineage>
</organism>
<keyword evidence="3" id="KW-1185">Reference proteome</keyword>
<dbReference type="InterPro" id="IPR037883">
    <property type="entry name" value="Knr4/Smi1-like_sf"/>
</dbReference>
<dbReference type="Pfam" id="PF09346">
    <property type="entry name" value="SMI1_KNR4"/>
    <property type="match status" value="1"/>
</dbReference>
<comment type="caution">
    <text evidence="2">The sequence shown here is derived from an EMBL/GenBank/DDBJ whole genome shotgun (WGS) entry which is preliminary data.</text>
</comment>
<reference evidence="2 3" key="1">
    <citation type="submission" date="2023-07" db="EMBL/GenBank/DDBJ databases">
        <title>Genomic Encyclopedia of Type Strains, Phase IV (KMG-IV): sequencing the most valuable type-strain genomes for metagenomic binning, comparative biology and taxonomic classification.</title>
        <authorList>
            <person name="Goeker M."/>
        </authorList>
    </citation>
    <scope>NUCLEOTIDE SEQUENCE [LARGE SCALE GENOMIC DNA]</scope>
    <source>
        <strain evidence="2 3">DSM 12751</strain>
    </source>
</reference>
<gene>
    <name evidence="2" type="ORF">J2S11_002005</name>
</gene>
<accession>A0ABT9VYN2</accession>
<dbReference type="EMBL" id="JAUSTY010000007">
    <property type="protein sequence ID" value="MDQ0166104.1"/>
    <property type="molecule type" value="Genomic_DNA"/>
</dbReference>
<evidence type="ECO:0000259" key="1">
    <source>
        <dbReference type="SMART" id="SM00860"/>
    </source>
</evidence>
<protein>
    <recommendedName>
        <fullName evidence="1">Knr4/Smi1-like domain-containing protein</fullName>
    </recommendedName>
</protein>
<evidence type="ECO:0000313" key="3">
    <source>
        <dbReference type="Proteomes" id="UP001235840"/>
    </source>
</evidence>
<sequence length="171" mass="19870">MKDEFLIHRTLHSLKSTLEKQNNIMKILDTTGQLYDTSCTFYDSATENDIQLLEHNIGKQLPLDYRHFLKICNGCSLFDMLDYGGENQLYSFEKILLYHETNLDFPDKLAIGYILGDSILIDLNKTTTNTGNYLHRTVVGQPPSESTPFNSNFETWLTRFIVAQGNKYWEW</sequence>
<evidence type="ECO:0000313" key="2">
    <source>
        <dbReference type="EMBL" id="MDQ0166104.1"/>
    </source>
</evidence>
<dbReference type="SUPFAM" id="SSF160631">
    <property type="entry name" value="SMI1/KNR4-like"/>
    <property type="match status" value="1"/>
</dbReference>
<proteinExistence type="predicted"/>
<dbReference type="RefSeq" id="WP_307394065.1">
    <property type="nucleotide sequence ID" value="NZ_BAAADK010000048.1"/>
</dbReference>
<dbReference type="Gene3D" id="3.40.1580.10">
    <property type="entry name" value="SMI1/KNR4-like"/>
    <property type="match status" value="1"/>
</dbReference>
<name>A0ABT9VYN2_9BACI</name>
<feature type="domain" description="Knr4/Smi1-like" evidence="1">
    <location>
        <begin position="44"/>
        <end position="159"/>
    </location>
</feature>
<dbReference type="SMART" id="SM00860">
    <property type="entry name" value="SMI1_KNR4"/>
    <property type="match status" value="1"/>
</dbReference>
<dbReference type="InterPro" id="IPR018958">
    <property type="entry name" value="Knr4/Smi1-like_dom"/>
</dbReference>